<dbReference type="Gene3D" id="3.40.50.620">
    <property type="entry name" value="HUPs"/>
    <property type="match status" value="1"/>
</dbReference>
<evidence type="ECO:0000256" key="1">
    <source>
        <dbReference type="ARBA" id="ARBA00022490"/>
    </source>
</evidence>
<feature type="compositionally biased region" description="Polar residues" evidence="3">
    <location>
        <begin position="454"/>
        <end position="465"/>
    </location>
</feature>
<name>A0A1D3SQI3_PLAMA</name>
<evidence type="ECO:0000313" key="4">
    <source>
        <dbReference type="EMBL" id="SCO94162.1"/>
    </source>
</evidence>
<protein>
    <submittedName>
        <fullName evidence="4">Cytoplasmic tRNA 2-thiolation protein 2, putative</fullName>
    </submittedName>
</protein>
<dbReference type="RefSeq" id="XP_028863438.1">
    <property type="nucleotide sequence ID" value="XM_029007005.1"/>
</dbReference>
<reference evidence="4 5" key="1">
    <citation type="submission" date="2016-06" db="EMBL/GenBank/DDBJ databases">
        <authorList>
            <consortium name="Pathogen Informatics"/>
        </authorList>
    </citation>
    <scope>NUCLEOTIDE SEQUENCE [LARGE SCALE GENOMIC DNA]</scope>
</reference>
<dbReference type="VEuPathDB" id="PlasmoDB:PmUG01_12076000"/>
<dbReference type="GO" id="GO:0005829">
    <property type="term" value="C:cytosol"/>
    <property type="evidence" value="ECO:0007669"/>
    <property type="project" value="TreeGrafter"/>
</dbReference>
<evidence type="ECO:0000256" key="3">
    <source>
        <dbReference type="SAM" id="MobiDB-lite"/>
    </source>
</evidence>
<keyword evidence="2" id="KW-0819">tRNA processing</keyword>
<feature type="region of interest" description="Disordered" evidence="3">
    <location>
        <begin position="449"/>
        <end position="491"/>
    </location>
</feature>
<keyword evidence="5" id="KW-1185">Reference proteome</keyword>
<dbReference type="AlphaFoldDB" id="A0A1D3SQI3"/>
<dbReference type="OrthoDB" id="25129at2759"/>
<sequence length="588" mass="68460">MTEQDKKQEKLNYSDKEKINTVLCYKCKRNNAVVCTREKSCKDCFLHLVEYTFKNTLREKCLFKNKGRNDFQVEQEIAPESDNYKRDDISSTQFRDHVQVNADKIENNYKKLNEEKCLNKTCEKEKKKVHNLSTQKKKKKKTAIAFSGEICSSFLLFSFVKYLENIKNRKNDFILMNEHCIFSEIIFVDIFNDENYIFHLIMTIENILHTLEKNKDIKGNKSKESNLKNYENGNSFSSTNNDKKILFIDGIFRKKISKIHFVVLKSNYFIKEKCKMEFTIYYDLVKNEKKNYYLNYINDIIIYSNILKYCINENIKCVLFGNNANNISNKSFLYTIFGNGINLPICTAYIDNRYKDIHFIKPLKDLLNKEIYIYCFYKNITYLHNTAFSQNVLYRIINDMLSALDAMNNTTSIINKTTNNLINLMSCCNSRDQRIYDAMCHCVCKSSERKRGDSNTATGDVNSTAKDNDNGTDNGIAKGGANVTGNGTTKGDNVRSDKKIFYSKDVEGESSTTINYKYMKDFNNISACFICFGNKETVEETNFIKKLDKVQLSNIKKMKYSNFICSTCLCIFSSNNSFVNLFNVFFNI</sequence>
<gene>
    <name evidence="4" type="primary">NCS2</name>
    <name evidence="4" type="ORF">PMUG01_12076000</name>
</gene>
<organism evidence="4 5">
    <name type="scientific">Plasmodium malariae</name>
    <dbReference type="NCBI Taxonomy" id="5858"/>
    <lineage>
        <taxon>Eukaryota</taxon>
        <taxon>Sar</taxon>
        <taxon>Alveolata</taxon>
        <taxon>Apicomplexa</taxon>
        <taxon>Aconoidasida</taxon>
        <taxon>Haemosporida</taxon>
        <taxon>Plasmodiidae</taxon>
        <taxon>Plasmodium</taxon>
        <taxon>Plasmodium (Plasmodium)</taxon>
    </lineage>
</organism>
<keyword evidence="1" id="KW-0963">Cytoplasm</keyword>
<evidence type="ECO:0000313" key="5">
    <source>
        <dbReference type="Proteomes" id="UP000219813"/>
    </source>
</evidence>
<dbReference type="EMBL" id="LT594633">
    <property type="protein sequence ID" value="SCO94162.1"/>
    <property type="molecule type" value="Genomic_DNA"/>
</dbReference>
<dbReference type="GO" id="GO:0000049">
    <property type="term" value="F:tRNA binding"/>
    <property type="evidence" value="ECO:0007669"/>
    <property type="project" value="InterPro"/>
</dbReference>
<accession>A0A1D3SQI3</accession>
<dbReference type="GO" id="GO:0002143">
    <property type="term" value="P:tRNA wobble position uridine thiolation"/>
    <property type="evidence" value="ECO:0007669"/>
    <property type="project" value="TreeGrafter"/>
</dbReference>
<dbReference type="GeneID" id="39870748"/>
<dbReference type="InterPro" id="IPR014729">
    <property type="entry name" value="Rossmann-like_a/b/a_fold"/>
</dbReference>
<dbReference type="SUPFAM" id="SSF52402">
    <property type="entry name" value="Adenine nucleotide alpha hydrolases-like"/>
    <property type="match status" value="1"/>
</dbReference>
<dbReference type="OMA" id="KEIYIYC"/>
<dbReference type="InterPro" id="IPR019407">
    <property type="entry name" value="CTU2"/>
</dbReference>
<dbReference type="GO" id="GO:0016783">
    <property type="term" value="F:sulfurtransferase activity"/>
    <property type="evidence" value="ECO:0007669"/>
    <property type="project" value="TreeGrafter"/>
</dbReference>
<dbReference type="Proteomes" id="UP000219813">
    <property type="component" value="Chromosome 12"/>
</dbReference>
<dbReference type="PANTHER" id="PTHR20882">
    <property type="entry name" value="CYTOPLASMIC TRNA 2-THIOLATION PROTEIN 2"/>
    <property type="match status" value="1"/>
</dbReference>
<dbReference type="PANTHER" id="PTHR20882:SF14">
    <property type="entry name" value="CYTOPLASMIC TRNA 2-THIOLATION PROTEIN 2"/>
    <property type="match status" value="1"/>
</dbReference>
<dbReference type="KEGG" id="pmal:PMUG01_12076000"/>
<proteinExistence type="predicted"/>
<evidence type="ECO:0000256" key="2">
    <source>
        <dbReference type="ARBA" id="ARBA00022694"/>
    </source>
</evidence>